<name>A0A6P1M856_9BACT</name>
<reference evidence="2 3" key="1">
    <citation type="submission" date="2020-01" db="EMBL/GenBank/DDBJ databases">
        <title>Ponticoccus aerotolerans gen. nov., sp. nov., an anaerobic bacterium and proposal of Ponticoccusceae fam. nov., Ponticoccusles ord. nov. and Ponticoccuse classis nov. in the phylum Kiritimatiellaeota.</title>
        <authorList>
            <person name="Zhou L.Y."/>
            <person name="Du Z.J."/>
        </authorList>
    </citation>
    <scope>NUCLEOTIDE SEQUENCE [LARGE SCALE GENOMIC DNA]</scope>
    <source>
        <strain evidence="2 3">S-5007</strain>
    </source>
</reference>
<evidence type="ECO:0000313" key="2">
    <source>
        <dbReference type="EMBL" id="QHI70067.1"/>
    </source>
</evidence>
<proteinExistence type="predicted"/>
<gene>
    <name evidence="2" type="ORF">GT409_11630</name>
</gene>
<dbReference type="EMBL" id="CP047593">
    <property type="protein sequence ID" value="QHI70067.1"/>
    <property type="molecule type" value="Genomic_DNA"/>
</dbReference>
<dbReference type="AlphaFoldDB" id="A0A6P1M856"/>
<dbReference type="RefSeq" id="WP_160629246.1">
    <property type="nucleotide sequence ID" value="NZ_CP047593.1"/>
</dbReference>
<dbReference type="Proteomes" id="UP000464954">
    <property type="component" value="Chromosome"/>
</dbReference>
<dbReference type="KEGG" id="taer:GT409_11630"/>
<protein>
    <submittedName>
        <fullName evidence="2">Uncharacterized protein</fullName>
    </submittedName>
</protein>
<keyword evidence="3" id="KW-1185">Reference proteome</keyword>
<feature type="region of interest" description="Disordered" evidence="1">
    <location>
        <begin position="145"/>
        <end position="166"/>
    </location>
</feature>
<organism evidence="2 3">
    <name type="scientific">Tichowtungia aerotolerans</name>
    <dbReference type="NCBI Taxonomy" id="2697043"/>
    <lineage>
        <taxon>Bacteria</taxon>
        <taxon>Pseudomonadati</taxon>
        <taxon>Kiritimatiellota</taxon>
        <taxon>Tichowtungiia</taxon>
        <taxon>Tichowtungiales</taxon>
        <taxon>Tichowtungiaceae</taxon>
        <taxon>Tichowtungia</taxon>
    </lineage>
</organism>
<accession>A0A6P1M856</accession>
<evidence type="ECO:0000313" key="3">
    <source>
        <dbReference type="Proteomes" id="UP000464954"/>
    </source>
</evidence>
<evidence type="ECO:0000256" key="1">
    <source>
        <dbReference type="SAM" id="MobiDB-lite"/>
    </source>
</evidence>
<sequence length="433" mass="47940">MIQKDIKDYLITALTMACLLGQIGRGAVIAPSNPTVTTHSITYNNITLGITSYGGGAINQIIVGGTDLMGPNADMYGRMGQSSIRDRLHSDRYNPTQAGFNETLGTPSTIIANSSVMAIQSRPCALWHGDGLYDFTRWENIGADPYTNDNGNSDTDPIDEENLPGKQDAEVKSEFDYWGRYERVQGITYDIPIFRHMFTYSLVRGPSGECFRQFGPGATVLDPVNGSVTDISNTNPSGSHPDLTYYLSNISCSMAVRFDTDRSPFTVTRWIDNNGNWQMADRSGNWLNVVNVYNNQTLRNRTADDYGTGLESYGTPGKRLLILAQNQDIGGNKMAIGCYYPASGFNNTCIVGRNRSTGAVLYTDDRVYGAELRDSLRTSTLEWFGARFVATGMLHLVTLESLNAYEEFRGDVYFLFGNPTQIRQVCENDLWGL</sequence>